<dbReference type="PANTHER" id="PTHR48125">
    <property type="entry name" value="LP07818P1"/>
    <property type="match status" value="1"/>
</dbReference>
<feature type="compositionally biased region" description="Pro residues" evidence="1">
    <location>
        <begin position="38"/>
        <end position="48"/>
    </location>
</feature>
<evidence type="ECO:0000256" key="1">
    <source>
        <dbReference type="SAM" id="MobiDB-lite"/>
    </source>
</evidence>
<proteinExistence type="predicted"/>
<keyword evidence="3" id="KW-1185">Reference proteome</keyword>
<organism evidence="2 3">
    <name type="scientific">Lactarius akahatsu</name>
    <dbReference type="NCBI Taxonomy" id="416441"/>
    <lineage>
        <taxon>Eukaryota</taxon>
        <taxon>Fungi</taxon>
        <taxon>Dikarya</taxon>
        <taxon>Basidiomycota</taxon>
        <taxon>Agaricomycotina</taxon>
        <taxon>Agaricomycetes</taxon>
        <taxon>Russulales</taxon>
        <taxon>Russulaceae</taxon>
        <taxon>Lactarius</taxon>
    </lineage>
</organism>
<gene>
    <name evidence="2" type="ORF">EDB92DRAFT_767677</name>
</gene>
<dbReference type="AlphaFoldDB" id="A0AAD4QD52"/>
<feature type="compositionally biased region" description="Polar residues" evidence="1">
    <location>
        <begin position="302"/>
        <end position="314"/>
    </location>
</feature>
<dbReference type="Proteomes" id="UP001201163">
    <property type="component" value="Unassembled WGS sequence"/>
</dbReference>
<evidence type="ECO:0000313" key="3">
    <source>
        <dbReference type="Proteomes" id="UP001201163"/>
    </source>
</evidence>
<feature type="compositionally biased region" description="Low complexity" evidence="1">
    <location>
        <begin position="331"/>
        <end position="354"/>
    </location>
</feature>
<name>A0AAD4QD52_9AGAM</name>
<feature type="region of interest" description="Disordered" evidence="1">
    <location>
        <begin position="296"/>
        <end position="369"/>
    </location>
</feature>
<evidence type="ECO:0000313" key="2">
    <source>
        <dbReference type="EMBL" id="KAH8990618.1"/>
    </source>
</evidence>
<feature type="compositionally biased region" description="Polar residues" evidence="1">
    <location>
        <begin position="1"/>
        <end position="12"/>
    </location>
</feature>
<reference evidence="2" key="1">
    <citation type="submission" date="2022-01" db="EMBL/GenBank/DDBJ databases">
        <title>Comparative genomics reveals a dynamic genome evolution in the ectomycorrhizal milk-cap (Lactarius) mushrooms.</title>
        <authorList>
            <consortium name="DOE Joint Genome Institute"/>
            <person name="Lebreton A."/>
            <person name="Tang N."/>
            <person name="Kuo A."/>
            <person name="LaButti K."/>
            <person name="Drula E."/>
            <person name="Barry K."/>
            <person name="Clum A."/>
            <person name="Lipzen A."/>
            <person name="Mousain D."/>
            <person name="Ng V."/>
            <person name="Wang R."/>
            <person name="Wang X."/>
            <person name="Dai Y."/>
            <person name="Henrissat B."/>
            <person name="Grigoriev I.V."/>
            <person name="Guerin-Laguette A."/>
            <person name="Yu F."/>
            <person name="Martin F.M."/>
        </authorList>
    </citation>
    <scope>NUCLEOTIDE SEQUENCE</scope>
    <source>
        <strain evidence="2">QP</strain>
    </source>
</reference>
<accession>A0AAD4QD52</accession>
<sequence>MAAPPSSLSSTITHKHRKRPSKSQLLKNLQILGKLSAPLPPNLPPSPPASRSSSPAPPTKRKLESYRPYDPAKRTRVDDYPEKYIRHQAPLPSRSEPEEGELRDDLSPPTSSSRLLPPPPSSLQSLPIQRPRKNLQRGDPIFNELHDRYHNYGRMLKYSGDARHWSTFSPQHKEYRPLPNPPPPNSPYHKHGALIARLELLDALICFTYSIWTTDYSKDACITGSWQTAEAFLEWTKNKWTAENASSEREKAFLGLIYMIEAFIHTRMFVFATKQSADREMDKLMAQARALVENVSAPPGSASGTPLAVTQSTPPMLPSPASIVATSSANSTPTSRPSGTPTAASDTSVSTAPVRPTPTPAARPREQPFRLGYPPPPVASSCSVEISAAFTHTLKTLTKDVMWASHCMRQSQTLLTLRTLSDHFPTTFTRIIHSSLSHNQEYEPDIEDEEGELFWPAAPSTGEGLGWVCLVGKAMIKEFGRDIGYMGYDGVVPKPESSSTRAPFQRR</sequence>
<feature type="compositionally biased region" description="Basic and acidic residues" evidence="1">
    <location>
        <begin position="61"/>
        <end position="85"/>
    </location>
</feature>
<comment type="caution">
    <text evidence="2">The sequence shown here is derived from an EMBL/GenBank/DDBJ whole genome shotgun (WGS) entry which is preliminary data.</text>
</comment>
<dbReference type="EMBL" id="JAKELL010000030">
    <property type="protein sequence ID" value="KAH8990618.1"/>
    <property type="molecule type" value="Genomic_DNA"/>
</dbReference>
<protein>
    <submittedName>
        <fullName evidence="2">Uncharacterized protein</fullName>
    </submittedName>
</protein>
<feature type="region of interest" description="Disordered" evidence="1">
    <location>
        <begin position="1"/>
        <end position="140"/>
    </location>
</feature>
<dbReference type="PANTHER" id="PTHR48125:SF10">
    <property type="entry name" value="OS12G0136300 PROTEIN"/>
    <property type="match status" value="1"/>
</dbReference>